<dbReference type="GO" id="GO:0000160">
    <property type="term" value="P:phosphorelay signal transduction system"/>
    <property type="evidence" value="ECO:0007669"/>
    <property type="project" value="UniProtKB-KW"/>
</dbReference>
<dbReference type="SUPFAM" id="SSF55874">
    <property type="entry name" value="ATPase domain of HSP90 chaperone/DNA topoisomerase II/histidine kinase"/>
    <property type="match status" value="1"/>
</dbReference>
<keyword evidence="6" id="KW-1133">Transmembrane helix</keyword>
<evidence type="ECO:0000256" key="5">
    <source>
        <dbReference type="ARBA" id="ARBA00023012"/>
    </source>
</evidence>
<keyword evidence="3" id="KW-0808">Transferase</keyword>
<dbReference type="PANTHER" id="PTHR24421:SF10">
    <property type="entry name" value="NITRATE_NITRITE SENSOR PROTEIN NARQ"/>
    <property type="match status" value="1"/>
</dbReference>
<dbReference type="Gene3D" id="3.30.565.10">
    <property type="entry name" value="Histidine kinase-like ATPase, C-terminal domain"/>
    <property type="match status" value="1"/>
</dbReference>
<dbReference type="Proteomes" id="UP000023541">
    <property type="component" value="Unassembled WGS sequence"/>
</dbReference>
<dbReference type="EC" id="2.7.13.3" evidence="2"/>
<proteinExistence type="predicted"/>
<organism evidence="7 8">
    <name type="scientific">Aquimarina atlantica</name>
    <dbReference type="NCBI Taxonomy" id="1317122"/>
    <lineage>
        <taxon>Bacteria</taxon>
        <taxon>Pseudomonadati</taxon>
        <taxon>Bacteroidota</taxon>
        <taxon>Flavobacteriia</taxon>
        <taxon>Flavobacteriales</taxon>
        <taxon>Flavobacteriaceae</taxon>
        <taxon>Aquimarina</taxon>
    </lineage>
</organism>
<dbReference type="AlphaFoldDB" id="A0A023BXC7"/>
<name>A0A023BXC7_9FLAO</name>
<sequence>MKLWRVDLFFIITIALLILCSAKPIFGQTKVETLLSSKQLENILQRYSLSNVDSLPLSMRLYHVSSFLEGAWLSKQDSLIYKGLMQKTWLLGKAKLYDSAIIYTHQLYDLAKQNRDTIYMARASNKLGIYYKKNNQLANAFNYYNEAFRISRIDKDTLKAGKILLSMANIQTFLGDYSGSKTTAVDGVKYLEHTSDIRSLAGLYHIISVANRQQKNYSEALKYNGKALALAKDSVSVRAVGVNNILIFKNTKANILADQKNYKSAISIFSELVSNPIVQKDKKEYTRVLSNLGYVQWLENKDNKNSETLLLNALDIRKKINDIEGLVTSNIYLTKYYLDKNKTKALQYAETAYQNAKKWNSLTSILKALGYIFELREATNKEAKEFKEIHIQLREANQSNREIYAVTRYENDKLTNENLVLKAETARKERQQVIYLFSTLFVFLIGVLVFYLYRQRLRREKIREVYNAEARISKKLHDELANDVYQVMIQMQNDQNDPEVLDKLEEIYHTTRDISREHNSFRTGEEYATELNGMLSSYSTNGTKIIIKDIDEINWQAINPEKKIIVHRTLQELMVNMKKHSHAELVAITFKKTPKGVVITYADTGVGVAAEEIIYSNGLQNTENRIKTIGGSFIFESAKGKGFKAKINFPN</sequence>
<evidence type="ECO:0000313" key="8">
    <source>
        <dbReference type="Proteomes" id="UP000023541"/>
    </source>
</evidence>
<dbReference type="PANTHER" id="PTHR24421">
    <property type="entry name" value="NITRATE/NITRITE SENSOR PROTEIN NARX-RELATED"/>
    <property type="match status" value="1"/>
</dbReference>
<dbReference type="RefSeq" id="WP_034239446.1">
    <property type="nucleotide sequence ID" value="NZ_AQRA01000002.1"/>
</dbReference>
<dbReference type="InterPro" id="IPR019734">
    <property type="entry name" value="TPR_rpt"/>
</dbReference>
<dbReference type="GO" id="GO:0004673">
    <property type="term" value="F:protein histidine kinase activity"/>
    <property type="evidence" value="ECO:0007669"/>
    <property type="project" value="UniProtKB-EC"/>
</dbReference>
<comment type="caution">
    <text evidence="7">The sequence shown here is derived from an EMBL/GenBank/DDBJ whole genome shotgun (WGS) entry which is preliminary data.</text>
</comment>
<reference evidence="7 8" key="1">
    <citation type="submission" date="2014-04" db="EMBL/GenBank/DDBJ databases">
        <title>Aquimarina sp. 22II-S11-z7 Genome Sequencing.</title>
        <authorList>
            <person name="Lai Q."/>
        </authorList>
    </citation>
    <scope>NUCLEOTIDE SEQUENCE [LARGE SCALE GENOMIC DNA]</scope>
    <source>
        <strain evidence="7 8">22II-S11-z7</strain>
    </source>
</reference>
<dbReference type="STRING" id="1317122.ATO12_08195"/>
<evidence type="ECO:0000256" key="6">
    <source>
        <dbReference type="SAM" id="Phobius"/>
    </source>
</evidence>
<evidence type="ECO:0000256" key="3">
    <source>
        <dbReference type="ARBA" id="ARBA00022679"/>
    </source>
</evidence>
<evidence type="ECO:0000313" key="7">
    <source>
        <dbReference type="EMBL" id="EZH74711.1"/>
    </source>
</evidence>
<gene>
    <name evidence="7" type="ORF">ATO12_08195</name>
</gene>
<dbReference type="InterPro" id="IPR036890">
    <property type="entry name" value="HATPase_C_sf"/>
</dbReference>
<dbReference type="OrthoDB" id="943406at2"/>
<dbReference type="SUPFAM" id="SSF48452">
    <property type="entry name" value="TPR-like"/>
    <property type="match status" value="2"/>
</dbReference>
<feature type="transmembrane region" description="Helical" evidence="6">
    <location>
        <begin position="433"/>
        <end position="453"/>
    </location>
</feature>
<evidence type="ECO:0000256" key="4">
    <source>
        <dbReference type="ARBA" id="ARBA00022777"/>
    </source>
</evidence>
<evidence type="ECO:0000256" key="1">
    <source>
        <dbReference type="ARBA" id="ARBA00000085"/>
    </source>
</evidence>
<keyword evidence="8" id="KW-1185">Reference proteome</keyword>
<comment type="catalytic activity">
    <reaction evidence="1">
        <text>ATP + protein L-histidine = ADP + protein N-phospho-L-histidine.</text>
        <dbReference type="EC" id="2.7.13.3"/>
    </reaction>
</comment>
<protein>
    <recommendedName>
        <fullName evidence="2">histidine kinase</fullName>
        <ecNumber evidence="2">2.7.13.3</ecNumber>
    </recommendedName>
</protein>
<keyword evidence="5" id="KW-0902">Two-component regulatory system</keyword>
<keyword evidence="6" id="KW-0472">Membrane</keyword>
<dbReference type="InterPro" id="IPR050482">
    <property type="entry name" value="Sensor_HK_TwoCompSys"/>
</dbReference>
<dbReference type="SMART" id="SM00028">
    <property type="entry name" value="TPR"/>
    <property type="match status" value="3"/>
</dbReference>
<keyword evidence="4" id="KW-0418">Kinase</keyword>
<dbReference type="InterPro" id="IPR011990">
    <property type="entry name" value="TPR-like_helical_dom_sf"/>
</dbReference>
<dbReference type="eggNOG" id="COG4585">
    <property type="taxonomic scope" value="Bacteria"/>
</dbReference>
<dbReference type="CDD" id="cd16917">
    <property type="entry name" value="HATPase_UhpB-NarQ-NarX-like"/>
    <property type="match status" value="1"/>
</dbReference>
<keyword evidence="6" id="KW-0812">Transmembrane</keyword>
<dbReference type="Gene3D" id="1.25.40.10">
    <property type="entry name" value="Tetratricopeptide repeat domain"/>
    <property type="match status" value="2"/>
</dbReference>
<evidence type="ECO:0000256" key="2">
    <source>
        <dbReference type="ARBA" id="ARBA00012438"/>
    </source>
</evidence>
<accession>A0A023BXC7</accession>
<dbReference type="EMBL" id="AQRA01000002">
    <property type="protein sequence ID" value="EZH74711.1"/>
    <property type="molecule type" value="Genomic_DNA"/>
</dbReference>